<evidence type="ECO:0000256" key="1">
    <source>
        <dbReference type="ARBA" id="ARBA00007768"/>
    </source>
</evidence>
<dbReference type="RefSeq" id="XP_004339889.1">
    <property type="nucleotide sequence ID" value="XM_004339841.1"/>
</dbReference>
<gene>
    <name evidence="3" type="ORF">ACA1_249330</name>
</gene>
<dbReference type="HAMAP" id="MF_00795">
    <property type="entry name" value="CutC"/>
    <property type="match status" value="1"/>
</dbReference>
<dbReference type="FunFam" id="3.20.20.380:FF:000001">
    <property type="entry name" value="Copper homeostasis protein CutC"/>
    <property type="match status" value="1"/>
</dbReference>
<dbReference type="PANTHER" id="PTHR12598">
    <property type="entry name" value="COPPER HOMEOSTASIS PROTEIN CUTC"/>
    <property type="match status" value="1"/>
</dbReference>
<keyword evidence="4" id="KW-1185">Reference proteome</keyword>
<dbReference type="Gene3D" id="3.20.20.380">
    <property type="entry name" value="Copper homeostasis (CutC) domain"/>
    <property type="match status" value="1"/>
</dbReference>
<dbReference type="GeneID" id="14918588"/>
<organism evidence="3 4">
    <name type="scientific">Acanthamoeba castellanii (strain ATCC 30010 / Neff)</name>
    <dbReference type="NCBI Taxonomy" id="1257118"/>
    <lineage>
        <taxon>Eukaryota</taxon>
        <taxon>Amoebozoa</taxon>
        <taxon>Discosea</taxon>
        <taxon>Longamoebia</taxon>
        <taxon>Centramoebida</taxon>
        <taxon>Acanthamoebidae</taxon>
        <taxon>Acanthamoeba</taxon>
    </lineage>
</organism>
<dbReference type="KEGG" id="acan:ACA1_249330"/>
<proteinExistence type="inferred from homology"/>
<comment type="similarity">
    <text evidence="1">Belongs to the CutC family.</text>
</comment>
<evidence type="ECO:0000256" key="2">
    <source>
        <dbReference type="ARBA" id="ARBA00019014"/>
    </source>
</evidence>
<dbReference type="AlphaFoldDB" id="L8H0H3"/>
<dbReference type="GO" id="GO:0005507">
    <property type="term" value="F:copper ion binding"/>
    <property type="evidence" value="ECO:0007669"/>
    <property type="project" value="TreeGrafter"/>
</dbReference>
<dbReference type="Pfam" id="PF03932">
    <property type="entry name" value="CutC"/>
    <property type="match status" value="1"/>
</dbReference>
<dbReference type="STRING" id="1257118.L8H0H3"/>
<protein>
    <recommendedName>
        <fullName evidence="2">Copper homeostasis protein cutC homolog</fullName>
    </recommendedName>
</protein>
<dbReference type="SUPFAM" id="SSF110395">
    <property type="entry name" value="CutC-like"/>
    <property type="match status" value="1"/>
</dbReference>
<dbReference type="PANTHER" id="PTHR12598:SF0">
    <property type="entry name" value="COPPER HOMEOSTASIS PROTEIN CUTC HOMOLOG"/>
    <property type="match status" value="1"/>
</dbReference>
<dbReference type="VEuPathDB" id="AmoebaDB:ACA1_249330"/>
<dbReference type="InterPro" id="IPR036822">
    <property type="entry name" value="CutC-like_dom_sf"/>
</dbReference>
<name>L8H0H3_ACACF</name>
<accession>L8H0H3</accession>
<dbReference type="OrthoDB" id="7392499at2759"/>
<reference evidence="3 4" key="1">
    <citation type="journal article" date="2013" name="Genome Biol.">
        <title>Genome of Acanthamoeba castellanii highlights extensive lateral gene transfer and early evolution of tyrosine kinase signaling.</title>
        <authorList>
            <person name="Clarke M."/>
            <person name="Lohan A.J."/>
            <person name="Liu B."/>
            <person name="Lagkouvardos I."/>
            <person name="Roy S."/>
            <person name="Zafar N."/>
            <person name="Bertelli C."/>
            <person name="Schilde C."/>
            <person name="Kianianmomeni A."/>
            <person name="Burglin T.R."/>
            <person name="Frech C."/>
            <person name="Turcotte B."/>
            <person name="Kopec K.O."/>
            <person name="Synnott J.M."/>
            <person name="Choo C."/>
            <person name="Paponov I."/>
            <person name="Finkler A."/>
            <person name="Soon Heng Tan C."/>
            <person name="Hutchins A.P."/>
            <person name="Weinmeier T."/>
            <person name="Rattei T."/>
            <person name="Chu J.S."/>
            <person name="Gimenez G."/>
            <person name="Irimia M."/>
            <person name="Rigden D.J."/>
            <person name="Fitzpatrick D.A."/>
            <person name="Lorenzo-Morales J."/>
            <person name="Bateman A."/>
            <person name="Chiu C.H."/>
            <person name="Tang P."/>
            <person name="Hegemann P."/>
            <person name="Fromm H."/>
            <person name="Raoult D."/>
            <person name="Greub G."/>
            <person name="Miranda-Saavedra D."/>
            <person name="Chen N."/>
            <person name="Nash P."/>
            <person name="Ginger M.L."/>
            <person name="Horn M."/>
            <person name="Schaap P."/>
            <person name="Caler L."/>
            <person name="Loftus B."/>
        </authorList>
    </citation>
    <scope>NUCLEOTIDE SEQUENCE [LARGE SCALE GENOMIC DNA]</scope>
    <source>
        <strain evidence="3 4">Neff</strain>
    </source>
</reference>
<dbReference type="InterPro" id="IPR005627">
    <property type="entry name" value="CutC-like"/>
</dbReference>
<dbReference type="Proteomes" id="UP000011083">
    <property type="component" value="Unassembled WGS sequence"/>
</dbReference>
<dbReference type="OMA" id="HRAFDQC"/>
<dbReference type="EMBL" id="KB007971">
    <property type="protein sequence ID" value="ELR17876.1"/>
    <property type="molecule type" value="Genomic_DNA"/>
</dbReference>
<evidence type="ECO:0000313" key="4">
    <source>
        <dbReference type="Proteomes" id="UP000011083"/>
    </source>
</evidence>
<sequence>MDTGAVCEVCVDSVASARAAEEGGAARVELCSALFEGGLTPSLGLLRQVKKAVKLDVFVMVRPRGGDFCYTDAELDVMKDDIEIFKAEGVAGVVFGILKPDGSVDVERTGELVRLARPLQVTFHRAFDMAKDHLQAVEDIISLGVERILTSGGESTCLEGLDVLASLVQKAGDRVTIVPGGGITERNIQRILRGCQAKEFHVSGRTTQDSQMVYRNGSCFMGGVLRPPEFAVSVVNPDRVRSFLDRAS</sequence>
<evidence type="ECO:0000313" key="3">
    <source>
        <dbReference type="EMBL" id="ELR17876.1"/>
    </source>
</evidence>